<dbReference type="Proteomes" id="UP000550401">
    <property type="component" value="Unassembled WGS sequence"/>
</dbReference>
<keyword evidence="2" id="KW-1185">Reference proteome</keyword>
<organism evidence="1 2">
    <name type="scientific">Dokdonella fugitiva</name>
    <dbReference type="NCBI Taxonomy" id="328517"/>
    <lineage>
        <taxon>Bacteria</taxon>
        <taxon>Pseudomonadati</taxon>
        <taxon>Pseudomonadota</taxon>
        <taxon>Gammaproteobacteria</taxon>
        <taxon>Lysobacterales</taxon>
        <taxon>Rhodanobacteraceae</taxon>
        <taxon>Dokdonella</taxon>
    </lineage>
</organism>
<evidence type="ECO:0000313" key="2">
    <source>
        <dbReference type="Proteomes" id="UP000550401"/>
    </source>
</evidence>
<comment type="caution">
    <text evidence="1">The sequence shown here is derived from an EMBL/GenBank/DDBJ whole genome shotgun (WGS) entry which is preliminary data.</text>
</comment>
<evidence type="ECO:0000313" key="1">
    <source>
        <dbReference type="EMBL" id="MBA8888973.1"/>
    </source>
</evidence>
<dbReference type="PROSITE" id="PS51257">
    <property type="entry name" value="PROKAR_LIPOPROTEIN"/>
    <property type="match status" value="1"/>
</dbReference>
<name>A0A839F1V3_9GAMM</name>
<protein>
    <recommendedName>
        <fullName evidence="3">Lipoprotein</fullName>
    </recommendedName>
</protein>
<gene>
    <name evidence="1" type="ORF">FHW12_003209</name>
</gene>
<accession>A0A839F1V3</accession>
<dbReference type="RefSeq" id="WP_182532016.1">
    <property type="nucleotide sequence ID" value="NZ_JACGXL010000005.1"/>
</dbReference>
<reference evidence="1 2" key="1">
    <citation type="submission" date="2020-07" db="EMBL/GenBank/DDBJ databases">
        <title>Genomic Encyclopedia of Type Strains, Phase IV (KMG-V): Genome sequencing to study the core and pangenomes of soil and plant-associated prokaryotes.</title>
        <authorList>
            <person name="Whitman W."/>
        </authorList>
    </citation>
    <scope>NUCLEOTIDE SEQUENCE [LARGE SCALE GENOMIC DNA]</scope>
    <source>
        <strain evidence="1 2">RH2WT43</strain>
    </source>
</reference>
<dbReference type="AlphaFoldDB" id="A0A839F1V3"/>
<evidence type="ECO:0008006" key="3">
    <source>
        <dbReference type="Google" id="ProtNLM"/>
    </source>
</evidence>
<dbReference type="EMBL" id="JACGXL010000005">
    <property type="protein sequence ID" value="MBA8888973.1"/>
    <property type="molecule type" value="Genomic_DNA"/>
</dbReference>
<proteinExistence type="predicted"/>
<sequence>MKTILKTALGLTLLAALSGCVYEPGYVRHDGYRGSVYYSSRYDYRPDAYYYDYWPGYYAYPTIGFGVRYDHFHHRRPHDRRYDHRRH</sequence>